<evidence type="ECO:0000313" key="3">
    <source>
        <dbReference type="EMBL" id="GHH99806.1"/>
    </source>
</evidence>
<dbReference type="InterPro" id="IPR032710">
    <property type="entry name" value="NTF2-like_dom_sf"/>
</dbReference>
<evidence type="ECO:0000256" key="2">
    <source>
        <dbReference type="ARBA" id="ARBA00023002"/>
    </source>
</evidence>
<comment type="caution">
    <text evidence="3">The sequence shown here is derived from an EMBL/GenBank/DDBJ whole genome shotgun (WGS) entry which is preliminary data.</text>
</comment>
<comment type="similarity">
    <text evidence="1">Belongs to the bacterial ring-hydroxylating dioxygenase beta subunit family.</text>
</comment>
<dbReference type="Gene3D" id="3.10.450.50">
    <property type="match status" value="1"/>
</dbReference>
<protein>
    <recommendedName>
        <fullName evidence="5">Aromatic-ring-hydroxylating dioxygenase</fullName>
    </recommendedName>
</protein>
<dbReference type="PANTHER" id="PTHR41534:SF2">
    <property type="entry name" value="3-PHENYLPROPIONATE_CINNAMIC ACID DIOXYGENASE SUBUNIT BETA"/>
    <property type="match status" value="1"/>
</dbReference>
<dbReference type="Proteomes" id="UP000637074">
    <property type="component" value="Unassembled WGS sequence"/>
</dbReference>
<dbReference type="EMBL" id="BNDS01000015">
    <property type="protein sequence ID" value="GHH99806.1"/>
    <property type="molecule type" value="Genomic_DNA"/>
</dbReference>
<evidence type="ECO:0000256" key="1">
    <source>
        <dbReference type="ARBA" id="ARBA00009570"/>
    </source>
</evidence>
<dbReference type="Pfam" id="PF00866">
    <property type="entry name" value="Ring_hydroxyl_B"/>
    <property type="match status" value="1"/>
</dbReference>
<keyword evidence="2" id="KW-0560">Oxidoreductase</keyword>
<name>A0ABQ3NAN4_9BACI</name>
<dbReference type="PANTHER" id="PTHR41534">
    <property type="entry name" value="BLR3401 PROTEIN"/>
    <property type="match status" value="1"/>
</dbReference>
<dbReference type="InterPro" id="IPR000391">
    <property type="entry name" value="Rng_hydr_dOase-bsu"/>
</dbReference>
<dbReference type="SUPFAM" id="SSF54427">
    <property type="entry name" value="NTF2-like"/>
    <property type="match status" value="1"/>
</dbReference>
<sequence length="200" mass="23869">MKVMVESHVREETSRYSYYMDLNYYINLAQKIKAWGEETIKADRETVFEIKQFLYREARLLDEGKMEDWLQLFTKDCLYWTPVTPGGGDPTKEITISFDDRRRLEDRVYRLRTGYAWSQIPASRTIRSISNVEVWKENNSNLYRVRCNFMLNELRAGKMKLLSGWYGFLLTKENNDWKILVKQNNLLDSDQAHENLTLLL</sequence>
<reference evidence="3 4" key="1">
    <citation type="journal article" date="2022" name="Int. J. Syst. Evol. Microbiol.">
        <title>Neobacillus kokaensis sp. nov., isolated from soil.</title>
        <authorList>
            <person name="Yuki K."/>
            <person name="Matsubara H."/>
            <person name="Yamaguchi S."/>
        </authorList>
    </citation>
    <scope>NUCLEOTIDE SEQUENCE [LARGE SCALE GENOMIC DNA]</scope>
    <source>
        <strain evidence="3 4">LOB 377</strain>
    </source>
</reference>
<evidence type="ECO:0008006" key="5">
    <source>
        <dbReference type="Google" id="ProtNLM"/>
    </source>
</evidence>
<keyword evidence="4" id="KW-1185">Reference proteome</keyword>
<organism evidence="3 4">
    <name type="scientific">Neobacillus kokaensis</name>
    <dbReference type="NCBI Taxonomy" id="2759023"/>
    <lineage>
        <taxon>Bacteria</taxon>
        <taxon>Bacillati</taxon>
        <taxon>Bacillota</taxon>
        <taxon>Bacilli</taxon>
        <taxon>Bacillales</taxon>
        <taxon>Bacillaceae</taxon>
        <taxon>Neobacillus</taxon>
    </lineage>
</organism>
<gene>
    <name evidence="3" type="ORF">AM1BK_33490</name>
</gene>
<proteinExistence type="inferred from homology"/>
<evidence type="ECO:0000313" key="4">
    <source>
        <dbReference type="Proteomes" id="UP000637074"/>
    </source>
</evidence>
<dbReference type="CDD" id="cd00667">
    <property type="entry name" value="ring_hydroxylating_dioxygenases_beta"/>
    <property type="match status" value="1"/>
</dbReference>
<accession>A0ABQ3NAN4</accession>